<feature type="compositionally biased region" description="Low complexity" evidence="1">
    <location>
        <begin position="113"/>
        <end position="128"/>
    </location>
</feature>
<evidence type="ECO:0000313" key="4">
    <source>
        <dbReference type="EMBL" id="RKS85458.1"/>
    </source>
</evidence>
<evidence type="ECO:0000256" key="1">
    <source>
        <dbReference type="SAM" id="MobiDB-lite"/>
    </source>
</evidence>
<feature type="region of interest" description="Disordered" evidence="1">
    <location>
        <begin position="108"/>
        <end position="128"/>
    </location>
</feature>
<dbReference type="RefSeq" id="WP_121053423.1">
    <property type="nucleotide sequence ID" value="NZ_AP018711.1"/>
</dbReference>
<accession>A0AAD1FZW4</accession>
<sequence length="128" mass="13448">MHATLLRYRWLAVWLAAATLLVKILVPTGFMPAVVDGVMVIELCTGDGLKSVAVATPTESKHKGGNDMPCAFAELAAPMMGAIDPALLALALVFILAAALHTPQQAPRTAAMRLRPPLRGPPGLSVRS</sequence>
<dbReference type="EMBL" id="AP018711">
    <property type="protein sequence ID" value="BBE33252.1"/>
    <property type="molecule type" value="Genomic_DNA"/>
</dbReference>
<proteinExistence type="predicted"/>
<feature type="transmembrane region" description="Helical" evidence="2">
    <location>
        <begin position="86"/>
        <end position="103"/>
    </location>
</feature>
<organism evidence="3 5">
    <name type="scientific">Sphingosinicella microcystinivorans</name>
    <dbReference type="NCBI Taxonomy" id="335406"/>
    <lineage>
        <taxon>Bacteria</taxon>
        <taxon>Pseudomonadati</taxon>
        <taxon>Pseudomonadota</taxon>
        <taxon>Alphaproteobacteria</taxon>
        <taxon>Sphingomonadales</taxon>
        <taxon>Sphingosinicellaceae</taxon>
        <taxon>Sphingosinicella</taxon>
    </lineage>
</organism>
<dbReference type="AlphaFoldDB" id="A0AAD1FZW4"/>
<keyword evidence="6" id="KW-1185">Reference proteome</keyword>
<keyword evidence="2" id="KW-0472">Membrane</keyword>
<evidence type="ECO:0000313" key="5">
    <source>
        <dbReference type="Proteomes" id="UP000275727"/>
    </source>
</evidence>
<keyword evidence="2" id="KW-1133">Transmembrane helix</keyword>
<dbReference type="KEGG" id="smic:SmB9_09100"/>
<keyword evidence="2" id="KW-0812">Transmembrane</keyword>
<feature type="transmembrane region" description="Helical" evidence="2">
    <location>
        <begin position="12"/>
        <end position="30"/>
    </location>
</feature>
<evidence type="ECO:0000256" key="2">
    <source>
        <dbReference type="SAM" id="Phobius"/>
    </source>
</evidence>
<dbReference type="Proteomes" id="UP000276029">
    <property type="component" value="Unassembled WGS sequence"/>
</dbReference>
<evidence type="ECO:0008006" key="7">
    <source>
        <dbReference type="Google" id="ProtNLM"/>
    </source>
</evidence>
<evidence type="ECO:0000313" key="3">
    <source>
        <dbReference type="EMBL" id="BBE33252.1"/>
    </source>
</evidence>
<reference evidence="4 6" key="2">
    <citation type="submission" date="2018-10" db="EMBL/GenBank/DDBJ databases">
        <title>Genomic Encyclopedia of Type Strains, Phase IV (KMG-IV): sequencing the most valuable type-strain genomes for metagenomic binning, comparative biology and taxonomic classification.</title>
        <authorList>
            <person name="Goeker M."/>
        </authorList>
    </citation>
    <scope>NUCLEOTIDE SEQUENCE [LARGE SCALE GENOMIC DNA]</scope>
    <source>
        <strain evidence="4 6">DSM 19791</strain>
    </source>
</reference>
<reference evidence="3 5" key="1">
    <citation type="submission" date="2018-06" db="EMBL/GenBank/DDBJ databases">
        <title>Complete Genome Sequence of the Microcystin-Degrading Bacterium Sphingosinicella microcystinivorans Strain B-9.</title>
        <authorList>
            <person name="Jin H."/>
            <person name="Nishizawa T."/>
            <person name="Guo Y."/>
            <person name="Nishizawa A."/>
            <person name="Park H."/>
            <person name="Kato H."/>
            <person name="Tsuji K."/>
            <person name="Harada K."/>
        </authorList>
    </citation>
    <scope>NUCLEOTIDE SEQUENCE [LARGE SCALE GENOMIC DNA]</scope>
    <source>
        <strain evidence="3 5">B9</strain>
    </source>
</reference>
<evidence type="ECO:0000313" key="6">
    <source>
        <dbReference type="Proteomes" id="UP000276029"/>
    </source>
</evidence>
<dbReference type="EMBL" id="RBWX01000011">
    <property type="protein sequence ID" value="RKS85458.1"/>
    <property type="molecule type" value="Genomic_DNA"/>
</dbReference>
<protein>
    <recommendedName>
        <fullName evidence="7">DUF2946 family protein</fullName>
    </recommendedName>
</protein>
<gene>
    <name evidence="4" type="ORF">DFR51_3378</name>
    <name evidence="3" type="ORF">SmB9_09100</name>
</gene>
<name>A0AAD1FZW4_SPHMI</name>
<dbReference type="Proteomes" id="UP000275727">
    <property type="component" value="Chromosome"/>
</dbReference>